<dbReference type="AlphaFoldDB" id="A0A565ALX3"/>
<evidence type="ECO:0000313" key="2">
    <source>
        <dbReference type="Proteomes" id="UP000489600"/>
    </source>
</evidence>
<proteinExistence type="predicted"/>
<keyword evidence="2" id="KW-1185">Reference proteome</keyword>
<protein>
    <submittedName>
        <fullName evidence="1">Uncharacterized protein</fullName>
    </submittedName>
</protein>
<reference evidence="1" key="1">
    <citation type="submission" date="2019-07" db="EMBL/GenBank/DDBJ databases">
        <authorList>
            <person name="Dittberner H."/>
        </authorList>
    </citation>
    <scope>NUCLEOTIDE SEQUENCE [LARGE SCALE GENOMIC DNA]</scope>
</reference>
<dbReference type="EMBL" id="CABITT030000001">
    <property type="protein sequence ID" value="VVA90407.1"/>
    <property type="molecule type" value="Genomic_DNA"/>
</dbReference>
<dbReference type="Proteomes" id="UP000489600">
    <property type="component" value="Unassembled WGS sequence"/>
</dbReference>
<name>A0A565ALX3_9BRAS</name>
<gene>
    <name evidence="1" type="ORF">ANE_LOCUS852</name>
</gene>
<evidence type="ECO:0000313" key="1">
    <source>
        <dbReference type="EMBL" id="VVA90407.1"/>
    </source>
</evidence>
<accession>A0A565ALX3</accession>
<sequence>MNNLIKKIYVREIHDSDPEEDGCQIIHPHRWHPSFNCNHPLIKLVRSILQYCLQIRLFFETEMELSPSHLNSLNPLFTLLDRQQEAHQSLDPVLLEISVQYTSNQSFLEPLQNLELSTGGSCMGLDRLFSSSETTNFPKTPLTPRLEHINWHNLCEKE</sequence>
<comment type="caution">
    <text evidence="1">The sequence shown here is derived from an EMBL/GenBank/DDBJ whole genome shotgun (WGS) entry which is preliminary data.</text>
</comment>
<organism evidence="1 2">
    <name type="scientific">Arabis nemorensis</name>
    <dbReference type="NCBI Taxonomy" id="586526"/>
    <lineage>
        <taxon>Eukaryota</taxon>
        <taxon>Viridiplantae</taxon>
        <taxon>Streptophyta</taxon>
        <taxon>Embryophyta</taxon>
        <taxon>Tracheophyta</taxon>
        <taxon>Spermatophyta</taxon>
        <taxon>Magnoliopsida</taxon>
        <taxon>eudicotyledons</taxon>
        <taxon>Gunneridae</taxon>
        <taxon>Pentapetalae</taxon>
        <taxon>rosids</taxon>
        <taxon>malvids</taxon>
        <taxon>Brassicales</taxon>
        <taxon>Brassicaceae</taxon>
        <taxon>Arabideae</taxon>
        <taxon>Arabis</taxon>
    </lineage>
</organism>